<name>A0A1I7SXL6_9PELO</name>
<accession>A0A1I7SXL6</accession>
<evidence type="ECO:0000313" key="2">
    <source>
        <dbReference type="WBParaSite" id="Csp11.Scaffold166.g604.t1"/>
    </source>
</evidence>
<dbReference type="eggNOG" id="KOG3780">
    <property type="taxonomic scope" value="Eukaryota"/>
</dbReference>
<reference evidence="2" key="1">
    <citation type="submission" date="2016-11" db="UniProtKB">
        <authorList>
            <consortium name="WormBaseParasite"/>
        </authorList>
    </citation>
    <scope>IDENTIFICATION</scope>
</reference>
<dbReference type="Proteomes" id="UP000095282">
    <property type="component" value="Unplaced"/>
</dbReference>
<keyword evidence="1" id="KW-1185">Reference proteome</keyword>
<sequence length="97" mass="10819">EFEKCLLRIPDAAPPTQNYNRGGGDCSIIAIHYVLKLTALPGIECEIPLIVTSCGYMDPHKQAAFQHHLNRSKAKNFKYSTTTTKKNEEYCGGKSVF</sequence>
<organism evidence="1 2">
    <name type="scientific">Caenorhabditis tropicalis</name>
    <dbReference type="NCBI Taxonomy" id="1561998"/>
    <lineage>
        <taxon>Eukaryota</taxon>
        <taxon>Metazoa</taxon>
        <taxon>Ecdysozoa</taxon>
        <taxon>Nematoda</taxon>
        <taxon>Chromadorea</taxon>
        <taxon>Rhabditida</taxon>
        <taxon>Rhabditina</taxon>
        <taxon>Rhabditomorpha</taxon>
        <taxon>Rhabditoidea</taxon>
        <taxon>Rhabditidae</taxon>
        <taxon>Peloderinae</taxon>
        <taxon>Caenorhabditis</taxon>
    </lineage>
</organism>
<protein>
    <submittedName>
        <fullName evidence="2">Calpain catalytic domain-containing protein</fullName>
    </submittedName>
</protein>
<evidence type="ECO:0000313" key="1">
    <source>
        <dbReference type="Proteomes" id="UP000095282"/>
    </source>
</evidence>
<proteinExistence type="predicted"/>
<dbReference type="AlphaFoldDB" id="A0A1I7SXL6"/>
<dbReference type="WBParaSite" id="Csp11.Scaffold166.g604.t1">
    <property type="protein sequence ID" value="Csp11.Scaffold166.g604.t1"/>
    <property type="gene ID" value="Csp11.Scaffold166.g604"/>
</dbReference>
<dbReference type="STRING" id="1561998.A0A1I7SXL6"/>